<organism evidence="2 3">
    <name type="scientific">Corynebacterium kalidii</name>
    <dbReference type="NCBI Taxonomy" id="2931982"/>
    <lineage>
        <taxon>Bacteria</taxon>
        <taxon>Bacillati</taxon>
        <taxon>Actinomycetota</taxon>
        <taxon>Actinomycetes</taxon>
        <taxon>Mycobacteriales</taxon>
        <taxon>Corynebacteriaceae</taxon>
        <taxon>Corynebacterium</taxon>
    </lineage>
</organism>
<gene>
    <name evidence="2" type="ORF">MUN33_02125</name>
</gene>
<evidence type="ECO:0000256" key="1">
    <source>
        <dbReference type="SAM" id="MobiDB-lite"/>
    </source>
</evidence>
<comment type="caution">
    <text evidence="2">The sequence shown here is derived from an EMBL/GenBank/DDBJ whole genome shotgun (WGS) entry which is preliminary data.</text>
</comment>
<dbReference type="Proteomes" id="UP001139207">
    <property type="component" value="Unassembled WGS sequence"/>
</dbReference>
<dbReference type="AlphaFoldDB" id="A0A9X2AYE9"/>
<sequence>MSEPTSVAQVVFRHNPTSAPPWTYYGINAPMTGGAQKLSEAKFAATRDLQFLSGEEKPAIRSYAEWAVEQETDPEALPHSTPAMYVRSLQDEDTNQRLHRQNLAQAYLEGIRSSPEIRTSLPALVAGGNGDGDGDGDGEDHAGGGTDGAEGPADVILVTLFPTDLLGDALLNLTAMDTVIFCLPEGDALGFLPVAGPEVWPSDGSEGMLERLGLDEFATVQDLMDASDPGSPGQ</sequence>
<proteinExistence type="predicted"/>
<evidence type="ECO:0000313" key="3">
    <source>
        <dbReference type="Proteomes" id="UP001139207"/>
    </source>
</evidence>
<reference evidence="2" key="1">
    <citation type="submission" date="2022-04" db="EMBL/GenBank/DDBJ databases">
        <title>Corynebacterium kalidii LD5P10.</title>
        <authorList>
            <person name="Sun J.Q."/>
        </authorList>
    </citation>
    <scope>NUCLEOTIDE SEQUENCE</scope>
    <source>
        <strain evidence="2">LD5P10</strain>
    </source>
</reference>
<accession>A0A9X2AYE9</accession>
<evidence type="ECO:0000313" key="2">
    <source>
        <dbReference type="EMBL" id="MCJ7857518.1"/>
    </source>
</evidence>
<keyword evidence="3" id="KW-1185">Reference proteome</keyword>
<protein>
    <submittedName>
        <fullName evidence="2">Uncharacterized protein</fullName>
    </submittedName>
</protein>
<feature type="region of interest" description="Disordered" evidence="1">
    <location>
        <begin position="122"/>
        <end position="149"/>
    </location>
</feature>
<dbReference type="RefSeq" id="WP_244803264.1">
    <property type="nucleotide sequence ID" value="NZ_JALIEA010000008.1"/>
</dbReference>
<name>A0A9X2AYE9_9CORY</name>
<dbReference type="EMBL" id="JALIEA010000008">
    <property type="protein sequence ID" value="MCJ7857518.1"/>
    <property type="molecule type" value="Genomic_DNA"/>
</dbReference>